<comment type="caution">
    <text evidence="2">The sequence shown here is derived from an EMBL/GenBank/DDBJ whole genome shotgun (WGS) entry which is preliminary data.</text>
</comment>
<dbReference type="SUPFAM" id="SSF158682">
    <property type="entry name" value="TerB-like"/>
    <property type="match status" value="1"/>
</dbReference>
<protein>
    <submittedName>
        <fullName evidence="2">Tellurite resistance TerB family protein</fullName>
    </submittedName>
</protein>
<proteinExistence type="predicted"/>
<keyword evidence="3" id="KW-1185">Reference proteome</keyword>
<evidence type="ECO:0000313" key="2">
    <source>
        <dbReference type="EMBL" id="MCD7111234.1"/>
    </source>
</evidence>
<name>A0A9X1T2M2_9HYPH</name>
<sequence>MFDAKKLLDQFLGSQGLGGQGTQDRSGSQPPSQGSSQGGFLGGAGGSSVGGALGGLLGGGSMKDKAGQIVQMARNNPLKTGGLAAVLLGTGAGRDIAGTALKLGGLAAIAGLGYTAYKNYQAGQAPQRVDAQTAPEILPPPDNSGFSISPSAVRNDFVLVLVRAMIAAARADGHIDESERARIMERVGASGLDSEAEAFLRDELASPVDIDGLVAAARTEEEKVELYTASRLTIEPDSRTERGYLDMLAGRLGLPDALVDHIEATVASAKVPAGSSPAVVDPSII</sequence>
<dbReference type="EMBL" id="JAJOZR010000014">
    <property type="protein sequence ID" value="MCD7111234.1"/>
    <property type="molecule type" value="Genomic_DNA"/>
</dbReference>
<dbReference type="Proteomes" id="UP001139089">
    <property type="component" value="Unassembled WGS sequence"/>
</dbReference>
<feature type="compositionally biased region" description="Low complexity" evidence="1">
    <location>
        <begin position="22"/>
        <end position="35"/>
    </location>
</feature>
<gene>
    <name evidence="2" type="ORF">LRX75_19535</name>
</gene>
<dbReference type="CDD" id="cd07178">
    <property type="entry name" value="terB_like_YebE"/>
    <property type="match status" value="1"/>
</dbReference>
<dbReference type="AlphaFoldDB" id="A0A9X1T2M2"/>
<reference evidence="2" key="1">
    <citation type="submission" date="2021-12" db="EMBL/GenBank/DDBJ databases">
        <authorList>
            <person name="Li Y."/>
        </authorList>
    </citation>
    <scope>NUCLEOTIDE SEQUENCE</scope>
    <source>
        <strain evidence="2">DKSPLA3</strain>
    </source>
</reference>
<evidence type="ECO:0000313" key="3">
    <source>
        <dbReference type="Proteomes" id="UP001139089"/>
    </source>
</evidence>
<dbReference type="InterPro" id="IPR007486">
    <property type="entry name" value="YebE"/>
</dbReference>
<organism evidence="2 3">
    <name type="scientific">Rhizobium quercicola</name>
    <dbReference type="NCBI Taxonomy" id="2901226"/>
    <lineage>
        <taxon>Bacteria</taxon>
        <taxon>Pseudomonadati</taxon>
        <taxon>Pseudomonadota</taxon>
        <taxon>Alphaproteobacteria</taxon>
        <taxon>Hyphomicrobiales</taxon>
        <taxon>Rhizobiaceae</taxon>
        <taxon>Rhizobium/Agrobacterium group</taxon>
        <taxon>Rhizobium</taxon>
    </lineage>
</organism>
<feature type="region of interest" description="Disordered" evidence="1">
    <location>
        <begin position="17"/>
        <end position="41"/>
    </location>
</feature>
<dbReference type="RefSeq" id="WP_231816323.1">
    <property type="nucleotide sequence ID" value="NZ_JAJOZR010000014.1"/>
</dbReference>
<accession>A0A9X1T2M2</accession>
<evidence type="ECO:0000256" key="1">
    <source>
        <dbReference type="SAM" id="MobiDB-lite"/>
    </source>
</evidence>
<dbReference type="Pfam" id="PF04391">
    <property type="entry name" value="DUF533"/>
    <property type="match status" value="1"/>
</dbReference>
<dbReference type="InterPro" id="IPR029024">
    <property type="entry name" value="TerB-like"/>
</dbReference>
<dbReference type="Gene3D" id="1.10.3680.10">
    <property type="entry name" value="TerB-like"/>
    <property type="match status" value="1"/>
</dbReference>